<comment type="caution">
    <text evidence="2">The sequence shown here is derived from an EMBL/GenBank/DDBJ whole genome shotgun (WGS) entry which is preliminary data.</text>
</comment>
<feature type="region of interest" description="Disordered" evidence="1">
    <location>
        <begin position="1"/>
        <end position="31"/>
    </location>
</feature>
<reference evidence="2" key="1">
    <citation type="journal article" date="2021" name="PeerJ">
        <title>Extensive microbial diversity within the chicken gut microbiome revealed by metagenomics and culture.</title>
        <authorList>
            <person name="Gilroy R."/>
            <person name="Ravi A."/>
            <person name="Getino M."/>
            <person name="Pursley I."/>
            <person name="Horton D.L."/>
            <person name="Alikhan N.F."/>
            <person name="Baker D."/>
            <person name="Gharbi K."/>
            <person name="Hall N."/>
            <person name="Watson M."/>
            <person name="Adriaenssens E.M."/>
            <person name="Foster-Nyarko E."/>
            <person name="Jarju S."/>
            <person name="Secka A."/>
            <person name="Antonio M."/>
            <person name="Oren A."/>
            <person name="Chaudhuri R.R."/>
            <person name="La Ragione R."/>
            <person name="Hildebrand F."/>
            <person name="Pallen M.J."/>
        </authorList>
    </citation>
    <scope>NUCLEOTIDE SEQUENCE</scope>
    <source>
        <strain evidence="2">378</strain>
    </source>
</reference>
<feature type="compositionally biased region" description="Basic and acidic residues" evidence="1">
    <location>
        <begin position="1"/>
        <end position="30"/>
    </location>
</feature>
<dbReference type="EMBL" id="JAHLFE010000083">
    <property type="protein sequence ID" value="MBU3844076.1"/>
    <property type="molecule type" value="Genomic_DNA"/>
</dbReference>
<evidence type="ECO:0000313" key="3">
    <source>
        <dbReference type="Proteomes" id="UP000733611"/>
    </source>
</evidence>
<evidence type="ECO:0000313" key="2">
    <source>
        <dbReference type="EMBL" id="MBU3844076.1"/>
    </source>
</evidence>
<organism evidence="2 3">
    <name type="scientific">Candidatus Anaerobiospirillum pullicola</name>
    <dbReference type="NCBI Taxonomy" id="2838451"/>
    <lineage>
        <taxon>Bacteria</taxon>
        <taxon>Pseudomonadati</taxon>
        <taxon>Pseudomonadota</taxon>
        <taxon>Gammaproteobacteria</taxon>
        <taxon>Aeromonadales</taxon>
        <taxon>Succinivibrionaceae</taxon>
        <taxon>Anaerobiospirillum</taxon>
    </lineage>
</organism>
<evidence type="ECO:0000256" key="1">
    <source>
        <dbReference type="SAM" id="MobiDB-lite"/>
    </source>
</evidence>
<accession>A0A948X163</accession>
<reference evidence="2" key="2">
    <citation type="submission" date="2021-04" db="EMBL/GenBank/DDBJ databases">
        <authorList>
            <person name="Gilroy R."/>
        </authorList>
    </citation>
    <scope>NUCLEOTIDE SEQUENCE</scope>
    <source>
        <strain evidence="2">378</strain>
    </source>
</reference>
<gene>
    <name evidence="2" type="ORF">H9847_04285</name>
</gene>
<protein>
    <submittedName>
        <fullName evidence="2">Uncharacterized protein</fullName>
    </submittedName>
</protein>
<dbReference type="Proteomes" id="UP000733611">
    <property type="component" value="Unassembled WGS sequence"/>
</dbReference>
<sequence length="82" mass="9258">MKWRQPIREELRGDAAGDKSTEDSSLDNEHPNLPAILQKIAGKRAKIFSFCPCALLRPKTPVRKGEKADKYRRGIKLGLRAN</sequence>
<name>A0A948X163_9GAMM</name>
<proteinExistence type="predicted"/>
<dbReference type="AlphaFoldDB" id="A0A948X163"/>